<keyword evidence="3" id="KW-1185">Reference proteome</keyword>
<feature type="region of interest" description="Disordered" evidence="1">
    <location>
        <begin position="429"/>
        <end position="467"/>
    </location>
</feature>
<feature type="region of interest" description="Disordered" evidence="1">
    <location>
        <begin position="1"/>
        <end position="20"/>
    </location>
</feature>
<comment type="caution">
    <text evidence="2">The sequence shown here is derived from an EMBL/GenBank/DDBJ whole genome shotgun (WGS) entry which is preliminary data.</text>
</comment>
<dbReference type="SUPFAM" id="SSF52540">
    <property type="entry name" value="P-loop containing nucleoside triphosphate hydrolases"/>
    <property type="match status" value="1"/>
</dbReference>
<dbReference type="RefSeq" id="WP_364448637.1">
    <property type="nucleotide sequence ID" value="NZ_JBFARM010000004.1"/>
</dbReference>
<dbReference type="Pfam" id="PF13481">
    <property type="entry name" value="AAA_25"/>
    <property type="match status" value="1"/>
</dbReference>
<evidence type="ECO:0000313" key="3">
    <source>
        <dbReference type="Proteomes" id="UP001552427"/>
    </source>
</evidence>
<dbReference type="Gene3D" id="3.40.50.300">
    <property type="entry name" value="P-loop containing nucleotide triphosphate hydrolases"/>
    <property type="match status" value="1"/>
</dbReference>
<name>A0ABV3H220_9ACTN</name>
<reference evidence="2 3" key="1">
    <citation type="submission" date="2024-06" db="EMBL/GenBank/DDBJ databases">
        <title>The Natural Products Discovery Center: Release of the First 8490 Sequenced Strains for Exploring Actinobacteria Biosynthetic Diversity.</title>
        <authorList>
            <person name="Kalkreuter E."/>
            <person name="Kautsar S.A."/>
            <person name="Yang D."/>
            <person name="Bader C.D."/>
            <person name="Teijaro C.N."/>
            <person name="Fluegel L."/>
            <person name="Davis C.M."/>
            <person name="Simpson J.R."/>
            <person name="Lauterbach L."/>
            <person name="Steele A.D."/>
            <person name="Gui C."/>
            <person name="Meng S."/>
            <person name="Li G."/>
            <person name="Viehrig K."/>
            <person name="Ye F."/>
            <person name="Su P."/>
            <person name="Kiefer A.F."/>
            <person name="Nichols A."/>
            <person name="Cepeda A.J."/>
            <person name="Yan W."/>
            <person name="Fan B."/>
            <person name="Jiang Y."/>
            <person name="Adhikari A."/>
            <person name="Zheng C.-J."/>
            <person name="Schuster L."/>
            <person name="Cowan T.M."/>
            <person name="Smanski M.J."/>
            <person name="Chevrette M.G."/>
            <person name="De Carvalho L.P.S."/>
            <person name="Shen B."/>
        </authorList>
    </citation>
    <scope>NUCLEOTIDE SEQUENCE [LARGE SCALE GENOMIC DNA]</scope>
    <source>
        <strain evidence="2 3">NPDC049574</strain>
    </source>
</reference>
<gene>
    <name evidence="2" type="ORF">AB0K40_13165</name>
</gene>
<evidence type="ECO:0000256" key="1">
    <source>
        <dbReference type="SAM" id="MobiDB-lite"/>
    </source>
</evidence>
<dbReference type="EMBL" id="JBFARM010000004">
    <property type="protein sequence ID" value="MEV4286445.1"/>
    <property type="molecule type" value="Genomic_DNA"/>
</dbReference>
<organism evidence="2 3">
    <name type="scientific">Nonomuraea bangladeshensis</name>
    <dbReference type="NCBI Taxonomy" id="404385"/>
    <lineage>
        <taxon>Bacteria</taxon>
        <taxon>Bacillati</taxon>
        <taxon>Actinomycetota</taxon>
        <taxon>Actinomycetes</taxon>
        <taxon>Streptosporangiales</taxon>
        <taxon>Streptosporangiaceae</taxon>
        <taxon>Nonomuraea</taxon>
    </lineage>
</organism>
<proteinExistence type="predicted"/>
<dbReference type="InterPro" id="IPR027417">
    <property type="entry name" value="P-loop_NTPase"/>
</dbReference>
<accession>A0ABV3H220</accession>
<evidence type="ECO:0000313" key="2">
    <source>
        <dbReference type="EMBL" id="MEV4286445.1"/>
    </source>
</evidence>
<sequence>MSANVGRCRHKNPSPVPSVPGDPFTWPTGCENESVQGYAHCMYHLTEMERKSIQSLRGGSGSSGLPASQEELNEIEYMRLTAREKAKVRHAAEIGGDGEASADERQLLGGSWLCSETEELAPLWGTSETPLWMAEESLMFTGPPGVGKSTLTHMIVFGRMGIIPTVLGYPVTDDGGKVLYLAMDRPGQLRRAMRRLVTDPEKQRVILDERLVVWTGPLPVDITRQENRRFIVNWMKEIGATTVVIDSLKDIIPNASDEEKAGGYNRSRQEVLAEGFSWLEIHHNRKNGGAVGTKPPDTLDDVYGSRWITAGAGSVMSLFGQSTDIVVRLSHLKAPGEPLTPMNVEIDRRSGLVTPYENVNAMSVLLRAGQNGVTANDLAQIIYETQKPTKSNVASARKMLDRLCERKDGRPALVERFETQANVRYRLVGATGGTDPLSGGRQPDGEEDSPGRQPGDQEDTGKTARLP</sequence>
<dbReference type="Proteomes" id="UP001552427">
    <property type="component" value="Unassembled WGS sequence"/>
</dbReference>
<protein>
    <submittedName>
        <fullName evidence="2">AAA family ATPase</fullName>
    </submittedName>
</protein>